<dbReference type="STRING" id="41447.ENSSDUP00000031727"/>
<proteinExistence type="predicted"/>
<dbReference type="GO" id="GO:0042127">
    <property type="term" value="P:regulation of cell population proliferation"/>
    <property type="evidence" value="ECO:0007669"/>
    <property type="project" value="TreeGrafter"/>
</dbReference>
<feature type="transmembrane region" description="Helical" evidence="3">
    <location>
        <begin position="220"/>
        <end position="245"/>
    </location>
</feature>
<comment type="caution">
    <text evidence="1">Lacks conserved residue(s) required for the propagation of feature annotation.</text>
</comment>
<dbReference type="PANTHER" id="PTHR47139:SF4">
    <property type="entry name" value="TUMOR NECROSIS FACTOR RECEPTOR SUPERFAMILY MEMBER 9 ISOFORM X1-RELATED"/>
    <property type="match status" value="1"/>
</dbReference>
<dbReference type="GeneTree" id="ENSGT00940000166327"/>
<dbReference type="Proteomes" id="UP000261420">
    <property type="component" value="Unplaced"/>
</dbReference>
<dbReference type="InterPro" id="IPR001368">
    <property type="entry name" value="TNFR/NGFR_Cys_rich_reg"/>
</dbReference>
<keyword evidence="1" id="KW-1015">Disulfide bond</keyword>
<dbReference type="InterPro" id="IPR034057">
    <property type="entry name" value="TNFRSF9_N_teleost"/>
</dbReference>
<feature type="compositionally biased region" description="Low complexity" evidence="2">
    <location>
        <begin position="286"/>
        <end position="298"/>
    </location>
</feature>
<keyword evidence="6" id="KW-1185">Reference proteome</keyword>
<keyword evidence="3" id="KW-1133">Transmembrane helix</keyword>
<dbReference type="SUPFAM" id="SSF57586">
    <property type="entry name" value="TNF receptor-like"/>
    <property type="match status" value="2"/>
</dbReference>
<dbReference type="OMA" id="VCCDECH"/>
<keyword evidence="3" id="KW-0472">Membrane</keyword>
<dbReference type="Ensembl" id="ENSSDUT00000032277.1">
    <property type="protein sequence ID" value="ENSSDUP00000031727.1"/>
    <property type="gene ID" value="ENSSDUG00000022808.1"/>
</dbReference>
<feature type="region of interest" description="Disordered" evidence="2">
    <location>
        <begin position="283"/>
        <end position="306"/>
    </location>
</feature>
<name>A0A3B4VMA1_SERDU</name>
<dbReference type="Pfam" id="PF00020">
    <property type="entry name" value="TNFR_c6"/>
    <property type="match status" value="2"/>
</dbReference>
<dbReference type="SMART" id="SM00208">
    <property type="entry name" value="TNFR"/>
    <property type="match status" value="2"/>
</dbReference>
<feature type="disulfide bond" evidence="1">
    <location>
        <begin position="109"/>
        <end position="127"/>
    </location>
</feature>
<feature type="repeat" description="TNFR-Cys" evidence="1">
    <location>
        <begin position="88"/>
        <end position="127"/>
    </location>
</feature>
<evidence type="ECO:0000256" key="1">
    <source>
        <dbReference type="PROSITE-ProRule" id="PRU00206"/>
    </source>
</evidence>
<dbReference type="PANTHER" id="PTHR47139">
    <property type="entry name" value="TUMOR NECROSIS FACTOR RECEPTOR SUPERFAMILY MEMBER 9"/>
    <property type="match status" value="1"/>
</dbReference>
<evidence type="ECO:0000259" key="4">
    <source>
        <dbReference type="PROSITE" id="PS50050"/>
    </source>
</evidence>
<evidence type="ECO:0000313" key="6">
    <source>
        <dbReference type="Proteomes" id="UP000261420"/>
    </source>
</evidence>
<feature type="domain" description="TNFR-Cys" evidence="4">
    <location>
        <begin position="88"/>
        <end position="127"/>
    </location>
</feature>
<evidence type="ECO:0000256" key="3">
    <source>
        <dbReference type="SAM" id="Phobius"/>
    </source>
</evidence>
<protein>
    <submittedName>
        <fullName evidence="5">Tumor necrosis factor receptor superfamily, member 9a</fullName>
    </submittedName>
</protein>
<sequence length="306" mass="33258">MGHSTERFTPGHYSKTEFSWKADNNMAVILWAMGLSLLMQGCLCSLGQTDRGCMKWIAKGDNVCCEDCHPGNRLVIQCGRSPEDLCTPCEPETFTVNSKDQKCTRCTQCVGAQVLVKACTATNDTQCGCIDGLTCGNSQCSFCVKTCGIGEEPTKDRSCRPCPVGTFNNQIHQMCKPWKKCPNLGQYIDTQGDASHDIVCGNVSLDATHNPSPPGSAEPAWLVISVLTSIALISFSIIVIVTGAVKILQKRKKTEKAIRKTPIIRTPTDEPMTLRAIECSFHEAQQEQGSSSESLNSKDSSDPLIV</sequence>
<organism evidence="5 6">
    <name type="scientific">Seriola dumerili</name>
    <name type="common">Greater amberjack</name>
    <name type="synonym">Caranx dumerili</name>
    <dbReference type="NCBI Taxonomy" id="41447"/>
    <lineage>
        <taxon>Eukaryota</taxon>
        <taxon>Metazoa</taxon>
        <taxon>Chordata</taxon>
        <taxon>Craniata</taxon>
        <taxon>Vertebrata</taxon>
        <taxon>Euteleostomi</taxon>
        <taxon>Actinopterygii</taxon>
        <taxon>Neopterygii</taxon>
        <taxon>Teleostei</taxon>
        <taxon>Neoteleostei</taxon>
        <taxon>Acanthomorphata</taxon>
        <taxon>Carangaria</taxon>
        <taxon>Carangiformes</taxon>
        <taxon>Carangidae</taxon>
        <taxon>Seriola</taxon>
    </lineage>
</organism>
<evidence type="ECO:0000313" key="5">
    <source>
        <dbReference type="Ensembl" id="ENSSDUP00000031727.1"/>
    </source>
</evidence>
<reference evidence="5" key="2">
    <citation type="submission" date="2025-09" db="UniProtKB">
        <authorList>
            <consortium name="Ensembl"/>
        </authorList>
    </citation>
    <scope>IDENTIFICATION</scope>
</reference>
<keyword evidence="3" id="KW-0812">Transmembrane</keyword>
<dbReference type="GO" id="GO:0038023">
    <property type="term" value="F:signaling receptor activity"/>
    <property type="evidence" value="ECO:0007669"/>
    <property type="project" value="TreeGrafter"/>
</dbReference>
<feature type="disulfide bond" evidence="1">
    <location>
        <begin position="106"/>
        <end position="119"/>
    </location>
</feature>
<accession>A0A3B4VMA1</accession>
<dbReference type="PROSITE" id="PS50050">
    <property type="entry name" value="TNFR_NGFR_2"/>
    <property type="match status" value="1"/>
</dbReference>
<dbReference type="AlphaFoldDB" id="A0A3B4VMA1"/>
<reference evidence="5" key="1">
    <citation type="submission" date="2025-08" db="UniProtKB">
        <authorList>
            <consortium name="Ensembl"/>
        </authorList>
    </citation>
    <scope>IDENTIFICATION</scope>
</reference>
<dbReference type="Gene3D" id="2.10.50.10">
    <property type="entry name" value="Tumor Necrosis Factor Receptor, subunit A, domain 2"/>
    <property type="match status" value="3"/>
</dbReference>
<dbReference type="CDD" id="cd13424">
    <property type="entry name" value="TNFRSF9_teleost"/>
    <property type="match status" value="1"/>
</dbReference>
<evidence type="ECO:0000256" key="2">
    <source>
        <dbReference type="SAM" id="MobiDB-lite"/>
    </source>
</evidence>